<dbReference type="InterPro" id="IPR036052">
    <property type="entry name" value="TrpB-like_PALP_sf"/>
</dbReference>
<evidence type="ECO:0000256" key="4">
    <source>
        <dbReference type="PIRSR" id="PIRSR006278-1"/>
    </source>
</evidence>
<dbReference type="STRING" id="1189619.pgond44_04365"/>
<dbReference type="eggNOG" id="COG2515">
    <property type="taxonomic scope" value="Bacteria"/>
</dbReference>
<protein>
    <submittedName>
        <fullName evidence="7">1-aminocyclopropane-1-carboxylate deaminase Acd</fullName>
    </submittedName>
</protein>
<organism evidence="7 8">
    <name type="scientific">Psychroflexus gondwanensis ACAM 44</name>
    <dbReference type="NCBI Taxonomy" id="1189619"/>
    <lineage>
        <taxon>Bacteria</taxon>
        <taxon>Pseudomonadati</taxon>
        <taxon>Bacteroidota</taxon>
        <taxon>Flavobacteriia</taxon>
        <taxon>Flavobacteriales</taxon>
        <taxon>Flavobacteriaceae</taxon>
        <taxon>Psychroflexus</taxon>
    </lineage>
</organism>
<sequence length="312" mass="34471">MTSTSFFSKNFSSPNQFIGKFNGVELVVKREDLIHPIVSGNKFRKLKYNLLKAQDEGFTKILTFGGAYSNHIAATSEACHILGLESIGIIRGQELGEDLQKTLASNPTLNFAYQKNMELVFVTRKDYRLKEGIPSLKDLFESDLSIYSIPEGGSNALAIKGCTEILTAKDDSFDVICSSAGTGGTVAGLIEASKPHQHVLGFSALKGDFLQNEISRWTSKSNWSLQTDFHFGGYAKVNSELIDFINSFQSKYQIQLDPIYTGKMFYGIFELIDSGFFSKNTRILAVHTGGLQGIEGMNRSLKQKGLQTITLL</sequence>
<dbReference type="RefSeq" id="WP_003437110.1">
    <property type="nucleotide sequence ID" value="NZ_APLF01000004.1"/>
</dbReference>
<feature type="domain" description="Tryptophan synthase beta chain-like PALP" evidence="6">
    <location>
        <begin position="18"/>
        <end position="289"/>
    </location>
</feature>
<evidence type="ECO:0000256" key="5">
    <source>
        <dbReference type="PIRSR" id="PIRSR006278-2"/>
    </source>
</evidence>
<name>N1WX17_9FLAO</name>
<dbReference type="InterPro" id="IPR027278">
    <property type="entry name" value="ACCD_DCysDesulf"/>
</dbReference>
<gene>
    <name evidence="7" type="ORF">pgond44_04365</name>
</gene>
<evidence type="ECO:0000256" key="1">
    <source>
        <dbReference type="ARBA" id="ARBA00001933"/>
    </source>
</evidence>
<feature type="modified residue" description="N6-(pyridoxal phosphate)lysine" evidence="5">
    <location>
        <position position="42"/>
    </location>
</feature>
<dbReference type="PIRSF" id="PIRSF006278">
    <property type="entry name" value="ACCD_DCysDesulf"/>
    <property type="match status" value="1"/>
</dbReference>
<accession>N1WX17</accession>
<keyword evidence="8" id="KW-1185">Reference proteome</keyword>
<dbReference type="InterPro" id="IPR001926">
    <property type="entry name" value="TrpB-like_PALP"/>
</dbReference>
<evidence type="ECO:0000256" key="3">
    <source>
        <dbReference type="ARBA" id="ARBA00022898"/>
    </source>
</evidence>
<proteinExistence type="inferred from homology"/>
<dbReference type="Proteomes" id="UP000012317">
    <property type="component" value="Unassembled WGS sequence"/>
</dbReference>
<dbReference type="Gene3D" id="3.40.50.1100">
    <property type="match status" value="2"/>
</dbReference>
<dbReference type="SUPFAM" id="SSF53686">
    <property type="entry name" value="Tryptophan synthase beta subunit-like PLP-dependent enzymes"/>
    <property type="match status" value="1"/>
</dbReference>
<dbReference type="GO" id="GO:0019148">
    <property type="term" value="F:D-cysteine desulfhydrase activity"/>
    <property type="evidence" value="ECO:0007669"/>
    <property type="project" value="TreeGrafter"/>
</dbReference>
<dbReference type="PANTHER" id="PTHR43780:SF2">
    <property type="entry name" value="1-AMINOCYCLOPROPANE-1-CARBOXYLATE DEAMINASE-RELATED"/>
    <property type="match status" value="1"/>
</dbReference>
<keyword evidence="3 5" id="KW-0663">Pyridoxal phosphate</keyword>
<comment type="cofactor">
    <cofactor evidence="1">
        <name>pyridoxal 5'-phosphate</name>
        <dbReference type="ChEBI" id="CHEBI:597326"/>
    </cofactor>
</comment>
<evidence type="ECO:0000259" key="6">
    <source>
        <dbReference type="Pfam" id="PF00291"/>
    </source>
</evidence>
<evidence type="ECO:0000313" key="8">
    <source>
        <dbReference type="Proteomes" id="UP000012317"/>
    </source>
</evidence>
<dbReference type="EMBL" id="APLF01000004">
    <property type="protein sequence ID" value="EMY81747.1"/>
    <property type="molecule type" value="Genomic_DNA"/>
</dbReference>
<reference evidence="7 8" key="1">
    <citation type="journal article" date="2014" name="Genome Biol. Evol.">
        <title>Extensive gene acquisition in the extremely psychrophilic bacterial species Psychroflexus torquis and the link to sea-ice ecosystem specialism.</title>
        <authorList>
            <person name="Feng S."/>
            <person name="Powell S.M."/>
            <person name="Wilson R."/>
            <person name="Bowman J.P."/>
        </authorList>
    </citation>
    <scope>NUCLEOTIDE SEQUENCE [LARGE SCALE GENOMIC DNA]</scope>
    <source>
        <strain evidence="7 8">ACAM 44</strain>
    </source>
</reference>
<feature type="active site" description="Nucleophile" evidence="4">
    <location>
        <position position="69"/>
    </location>
</feature>
<comment type="caution">
    <text evidence="7">The sequence shown here is derived from an EMBL/GenBank/DDBJ whole genome shotgun (WGS) entry which is preliminary data.</text>
</comment>
<dbReference type="PATRIC" id="fig|1189619.4.peg.908"/>
<evidence type="ECO:0000256" key="2">
    <source>
        <dbReference type="ARBA" id="ARBA00008639"/>
    </source>
</evidence>
<dbReference type="PANTHER" id="PTHR43780">
    <property type="entry name" value="1-AMINOCYCLOPROPANE-1-CARBOXYLATE DEAMINASE-RELATED"/>
    <property type="match status" value="1"/>
</dbReference>
<dbReference type="Pfam" id="PF00291">
    <property type="entry name" value="PALP"/>
    <property type="match status" value="1"/>
</dbReference>
<dbReference type="AlphaFoldDB" id="N1WX17"/>
<evidence type="ECO:0000313" key="7">
    <source>
        <dbReference type="EMBL" id="EMY81747.1"/>
    </source>
</evidence>
<comment type="similarity">
    <text evidence="2">Belongs to the ACC deaminase/D-cysteine desulfhydrase family.</text>
</comment>